<dbReference type="Pfam" id="PF01554">
    <property type="entry name" value="MatE"/>
    <property type="match status" value="2"/>
</dbReference>
<keyword evidence="2" id="KW-0813">Transport</keyword>
<dbReference type="AlphaFoldDB" id="A0A2U8PYT5"/>
<feature type="region of interest" description="Disordered" evidence="7">
    <location>
        <begin position="452"/>
        <end position="475"/>
    </location>
</feature>
<feature type="transmembrane region" description="Helical" evidence="8">
    <location>
        <begin position="197"/>
        <end position="221"/>
    </location>
</feature>
<evidence type="ECO:0000256" key="7">
    <source>
        <dbReference type="SAM" id="MobiDB-lite"/>
    </source>
</evidence>
<comment type="subcellular location">
    <subcellularLocation>
        <location evidence="1">Cell inner membrane</location>
        <topology evidence="1">Multi-pass membrane protein</topology>
    </subcellularLocation>
</comment>
<keyword evidence="10" id="KW-1185">Reference proteome</keyword>
<feature type="transmembrane region" description="Helical" evidence="8">
    <location>
        <begin position="393"/>
        <end position="411"/>
    </location>
</feature>
<evidence type="ECO:0000256" key="2">
    <source>
        <dbReference type="ARBA" id="ARBA00022448"/>
    </source>
</evidence>
<dbReference type="GO" id="GO:0005886">
    <property type="term" value="C:plasma membrane"/>
    <property type="evidence" value="ECO:0007669"/>
    <property type="project" value="UniProtKB-SubCell"/>
</dbReference>
<evidence type="ECO:0000256" key="3">
    <source>
        <dbReference type="ARBA" id="ARBA00022475"/>
    </source>
</evidence>
<dbReference type="CDD" id="cd13141">
    <property type="entry name" value="MATE_like_13"/>
    <property type="match status" value="1"/>
</dbReference>
<dbReference type="OrthoDB" id="9806302at2"/>
<keyword evidence="4 8" id="KW-0812">Transmembrane</keyword>
<dbReference type="KEGG" id="brq:CIT40_24950"/>
<dbReference type="PANTHER" id="PTHR43549">
    <property type="entry name" value="MULTIDRUG RESISTANCE PROTEIN YPNP-RELATED"/>
    <property type="match status" value="1"/>
</dbReference>
<reference evidence="9 10" key="2">
    <citation type="journal article" date="2019" name="Int. J. Syst. Evol. Microbiol.">
        <title>Description and complete genome sequence of Bradyrhizobium amphicarpaeae sp. nov., harbouring photosystem and nitrogen-fixation genes.</title>
        <authorList>
            <person name="Bromfield E.S.P."/>
            <person name="Cloutier S."/>
            <person name="Nguyen H.D.T."/>
        </authorList>
    </citation>
    <scope>NUCLEOTIDE SEQUENCE [LARGE SCALE GENOMIC DNA]</scope>
    <source>
        <strain evidence="9 10">39S1MB</strain>
    </source>
</reference>
<keyword evidence="6 8" id="KW-0472">Membrane</keyword>
<feature type="transmembrane region" description="Helical" evidence="8">
    <location>
        <begin position="64"/>
        <end position="85"/>
    </location>
</feature>
<feature type="transmembrane region" description="Helical" evidence="8">
    <location>
        <begin position="423"/>
        <end position="442"/>
    </location>
</feature>
<feature type="transmembrane region" description="Helical" evidence="8">
    <location>
        <begin position="290"/>
        <end position="310"/>
    </location>
</feature>
<evidence type="ECO:0000256" key="1">
    <source>
        <dbReference type="ARBA" id="ARBA00004429"/>
    </source>
</evidence>
<gene>
    <name evidence="9" type="ORF">CIT40_24950</name>
</gene>
<protein>
    <submittedName>
        <fullName evidence="9">MATE family efflux transporter</fullName>
    </submittedName>
</protein>
<feature type="transmembrane region" description="Helical" evidence="8">
    <location>
        <begin position="138"/>
        <end position="159"/>
    </location>
</feature>
<keyword evidence="5 8" id="KW-1133">Transmembrane helix</keyword>
<evidence type="ECO:0000256" key="6">
    <source>
        <dbReference type="ARBA" id="ARBA00023136"/>
    </source>
</evidence>
<sequence length="475" mass="50594">MRQGWNEMKDLTNGSIVRHILVMTPPIMAGMISIMICQLVDLYFVSGLGDAAVAGVAAAGNAGFLVNGLMQVLGVGTVALIAHAVGRKDRADANLIFNQAVALSVLFGLLTLVAGAVLSRAYMRSIAADQATIEAGTIYLLWFMPALALEFVMQVIASALRATGIVRPAMLVRIVAVAINIALAPVLISGWGTGYALGVAGAGLASSIAVAIGALMLLAYFRKVERYVAFNPAQWRPQPHHLKRILNVGLPAGGEFAMMFIFMAVVYYVLRDFGAAAQAGFGIGQRVLGLINMPALAVGLAAGPIAGQNVGAGNASRVRETIVKAALIVTIVMTGFMILAQLKPELLLAGFSNDRETMDIAYLFLRIISLNMVAQGLIFTCSSMFQALGNTRPVLLSSATRVFTYSLPAIWLSTRPGFRMEYVWYLSVAATMLQAGLSLWLLHREFGKRLTSAPKEKAPEQESAEPVAPLAREPA</sequence>
<name>A0A2U8PYT5_9BRAD</name>
<feature type="transmembrane region" description="Helical" evidence="8">
    <location>
        <begin position="322"/>
        <end position="340"/>
    </location>
</feature>
<dbReference type="PIRSF" id="PIRSF006603">
    <property type="entry name" value="DinF"/>
    <property type="match status" value="1"/>
</dbReference>
<proteinExistence type="predicted"/>
<dbReference type="NCBIfam" id="TIGR00797">
    <property type="entry name" value="matE"/>
    <property type="match status" value="1"/>
</dbReference>
<feature type="transmembrane region" description="Helical" evidence="8">
    <location>
        <begin position="20"/>
        <end position="44"/>
    </location>
</feature>
<feature type="transmembrane region" description="Helical" evidence="8">
    <location>
        <begin position="360"/>
        <end position="381"/>
    </location>
</feature>
<dbReference type="GO" id="GO:0015297">
    <property type="term" value="F:antiporter activity"/>
    <property type="evidence" value="ECO:0007669"/>
    <property type="project" value="InterPro"/>
</dbReference>
<evidence type="ECO:0000256" key="4">
    <source>
        <dbReference type="ARBA" id="ARBA00022692"/>
    </source>
</evidence>
<accession>A0A2U8PYT5</accession>
<dbReference type="PANTHER" id="PTHR43549:SF3">
    <property type="entry name" value="MULTIDRUG RESISTANCE PROTEIN YPNP-RELATED"/>
    <property type="match status" value="1"/>
</dbReference>
<dbReference type="EMBL" id="CP029426">
    <property type="protein sequence ID" value="AWM02957.1"/>
    <property type="molecule type" value="Genomic_DNA"/>
</dbReference>
<dbReference type="GO" id="GO:0042910">
    <property type="term" value="F:xenobiotic transmembrane transporter activity"/>
    <property type="evidence" value="ECO:0007669"/>
    <property type="project" value="InterPro"/>
</dbReference>
<dbReference type="InterPro" id="IPR048279">
    <property type="entry name" value="MdtK-like"/>
</dbReference>
<evidence type="ECO:0000313" key="10">
    <source>
        <dbReference type="Proteomes" id="UP000215884"/>
    </source>
</evidence>
<organism evidence="9 10">
    <name type="scientific">Bradyrhizobium amphicarpaeae</name>
    <dbReference type="NCBI Taxonomy" id="1404768"/>
    <lineage>
        <taxon>Bacteria</taxon>
        <taxon>Pseudomonadati</taxon>
        <taxon>Pseudomonadota</taxon>
        <taxon>Alphaproteobacteria</taxon>
        <taxon>Hyphomicrobiales</taxon>
        <taxon>Nitrobacteraceae</taxon>
        <taxon>Bradyrhizobium</taxon>
    </lineage>
</organism>
<feature type="transmembrane region" description="Helical" evidence="8">
    <location>
        <begin position="97"/>
        <end position="118"/>
    </location>
</feature>
<feature type="transmembrane region" description="Helical" evidence="8">
    <location>
        <begin position="245"/>
        <end position="270"/>
    </location>
</feature>
<keyword evidence="3" id="KW-1003">Cell membrane</keyword>
<evidence type="ECO:0000313" key="9">
    <source>
        <dbReference type="EMBL" id="AWM02957.1"/>
    </source>
</evidence>
<dbReference type="InterPro" id="IPR052031">
    <property type="entry name" value="Membrane_Transporter-Flippase"/>
</dbReference>
<evidence type="ECO:0000256" key="5">
    <source>
        <dbReference type="ARBA" id="ARBA00022989"/>
    </source>
</evidence>
<dbReference type="InterPro" id="IPR002528">
    <property type="entry name" value="MATE_fam"/>
</dbReference>
<reference evidence="9 10" key="1">
    <citation type="journal article" date="2017" name="Syst. Appl. Microbiol.">
        <title>Soybeans inoculated with root zone soils of Canadian native legumes harbour diverse and novel Bradyrhizobium spp. that possess agricultural potential.</title>
        <authorList>
            <person name="Bromfield E.S.P."/>
            <person name="Cloutier S."/>
            <person name="Tambong J.T."/>
            <person name="Tran Thi T.V."/>
        </authorList>
    </citation>
    <scope>NUCLEOTIDE SEQUENCE [LARGE SCALE GENOMIC DNA]</scope>
    <source>
        <strain evidence="9 10">39S1MB</strain>
    </source>
</reference>
<evidence type="ECO:0000256" key="8">
    <source>
        <dbReference type="SAM" id="Phobius"/>
    </source>
</evidence>
<feature type="transmembrane region" description="Helical" evidence="8">
    <location>
        <begin position="171"/>
        <end position="191"/>
    </location>
</feature>
<dbReference type="Proteomes" id="UP000215884">
    <property type="component" value="Chromosome"/>
</dbReference>